<dbReference type="SUPFAM" id="SSF48576">
    <property type="entry name" value="Terpenoid synthases"/>
    <property type="match status" value="1"/>
</dbReference>
<keyword evidence="5 6" id="KW-0456">Lyase</keyword>
<dbReference type="InterPro" id="IPR034686">
    <property type="entry name" value="Terpene_cyclase-like_2"/>
</dbReference>
<keyword evidence="3 6" id="KW-0479">Metal-binding</keyword>
<keyword evidence="4 6" id="KW-0460">Magnesium</keyword>
<dbReference type="AlphaFoldDB" id="A0A0C3SCR8"/>
<evidence type="ECO:0000256" key="2">
    <source>
        <dbReference type="ARBA" id="ARBA00006333"/>
    </source>
</evidence>
<dbReference type="Pfam" id="PF19086">
    <property type="entry name" value="Terpene_syn_C_2"/>
    <property type="match status" value="1"/>
</dbReference>
<evidence type="ECO:0000256" key="4">
    <source>
        <dbReference type="ARBA" id="ARBA00022842"/>
    </source>
</evidence>
<dbReference type="HOGENOM" id="CLU_042538_2_1_1"/>
<dbReference type="GO" id="GO:0008299">
    <property type="term" value="P:isoprenoid biosynthetic process"/>
    <property type="evidence" value="ECO:0007669"/>
    <property type="project" value="UniProtKB-ARBA"/>
</dbReference>
<dbReference type="InterPro" id="IPR008949">
    <property type="entry name" value="Isoprenoid_synthase_dom_sf"/>
</dbReference>
<dbReference type="SFLD" id="SFLDG01020">
    <property type="entry name" value="Terpene_Cyclase_Like_2"/>
    <property type="match status" value="1"/>
</dbReference>
<evidence type="ECO:0000313" key="7">
    <source>
        <dbReference type="EMBL" id="KIP11162.1"/>
    </source>
</evidence>
<dbReference type="STRING" id="745531.A0A0C3SCR8"/>
<dbReference type="EC" id="4.2.3.-" evidence="6"/>
<evidence type="ECO:0000313" key="8">
    <source>
        <dbReference type="Proteomes" id="UP000053257"/>
    </source>
</evidence>
<sequence>MSPITRRTYRLPDLHSLCPWKARFNRHHAAAAAASSQWVLSYNALKGKKLEFFKEGGSELLCAWAYPYAGYEELRTCCDFVNLLFTVDEISDDQSGRDATVTGLSVLNAMKDDSYDDGTTLCAMTKDFKKRFFPYAGPATTRRFLQHTEDYVHGFSREAELREQNVVLSLAAYDPLRRENSAVRYCFGLFGYILGLDLPDEIFEHPIFMEMHLSAVDMVTWANDVYSYDMEQSMGHLTNNILTVLQREKGFDLQAASDYVGVHFKELADEFEANKARLPSFGAELDEVVSKHIMAMESWVAGNLDWSFGTRRYFGKKHLEIKESLVVELSSFREV</sequence>
<dbReference type="SFLD" id="SFLDS00005">
    <property type="entry name" value="Isoprenoid_Synthase_Type_I"/>
    <property type="match status" value="1"/>
</dbReference>
<gene>
    <name evidence="7" type="ORF">PHLGIDRAFT_157711</name>
</gene>
<reference evidence="7 8" key="1">
    <citation type="journal article" date="2014" name="PLoS Genet.">
        <title>Analysis of the Phlebiopsis gigantea genome, transcriptome and secretome provides insight into its pioneer colonization strategies of wood.</title>
        <authorList>
            <person name="Hori C."/>
            <person name="Ishida T."/>
            <person name="Igarashi K."/>
            <person name="Samejima M."/>
            <person name="Suzuki H."/>
            <person name="Master E."/>
            <person name="Ferreira P."/>
            <person name="Ruiz-Duenas F.J."/>
            <person name="Held B."/>
            <person name="Canessa P."/>
            <person name="Larrondo L.F."/>
            <person name="Schmoll M."/>
            <person name="Druzhinina I.S."/>
            <person name="Kubicek C.P."/>
            <person name="Gaskell J.A."/>
            <person name="Kersten P."/>
            <person name="St John F."/>
            <person name="Glasner J."/>
            <person name="Sabat G."/>
            <person name="Splinter BonDurant S."/>
            <person name="Syed K."/>
            <person name="Yadav J."/>
            <person name="Mgbeahuruike A.C."/>
            <person name="Kovalchuk A."/>
            <person name="Asiegbu F.O."/>
            <person name="Lackner G."/>
            <person name="Hoffmeister D."/>
            <person name="Rencoret J."/>
            <person name="Gutierrez A."/>
            <person name="Sun H."/>
            <person name="Lindquist E."/>
            <person name="Barry K."/>
            <person name="Riley R."/>
            <person name="Grigoriev I.V."/>
            <person name="Henrissat B."/>
            <person name="Kues U."/>
            <person name="Berka R.M."/>
            <person name="Martinez A.T."/>
            <person name="Covert S.F."/>
            <person name="Blanchette R.A."/>
            <person name="Cullen D."/>
        </authorList>
    </citation>
    <scope>NUCLEOTIDE SEQUENCE [LARGE SCALE GENOMIC DNA]</scope>
    <source>
        <strain evidence="7 8">11061_1 CR5-6</strain>
    </source>
</reference>
<dbReference type="EMBL" id="KN840448">
    <property type="protein sequence ID" value="KIP11162.1"/>
    <property type="molecule type" value="Genomic_DNA"/>
</dbReference>
<proteinExistence type="inferred from homology"/>
<comment type="similarity">
    <text evidence="2 6">Belongs to the terpene synthase family.</text>
</comment>
<dbReference type="Proteomes" id="UP000053257">
    <property type="component" value="Unassembled WGS sequence"/>
</dbReference>
<accession>A0A0C3SCR8</accession>
<keyword evidence="8" id="KW-1185">Reference proteome</keyword>
<evidence type="ECO:0000256" key="6">
    <source>
        <dbReference type="RuleBase" id="RU366034"/>
    </source>
</evidence>
<dbReference type="PANTHER" id="PTHR35201">
    <property type="entry name" value="TERPENE SYNTHASE"/>
    <property type="match status" value="1"/>
</dbReference>
<evidence type="ECO:0000256" key="3">
    <source>
        <dbReference type="ARBA" id="ARBA00022723"/>
    </source>
</evidence>
<protein>
    <recommendedName>
        <fullName evidence="6">Terpene synthase</fullName>
        <ecNumber evidence="6">4.2.3.-</ecNumber>
    </recommendedName>
</protein>
<dbReference type="GO" id="GO:0046872">
    <property type="term" value="F:metal ion binding"/>
    <property type="evidence" value="ECO:0007669"/>
    <property type="project" value="UniProtKB-KW"/>
</dbReference>
<dbReference type="OrthoDB" id="2861623at2759"/>
<evidence type="ECO:0000256" key="1">
    <source>
        <dbReference type="ARBA" id="ARBA00001946"/>
    </source>
</evidence>
<organism evidence="7 8">
    <name type="scientific">Phlebiopsis gigantea (strain 11061_1 CR5-6)</name>
    <name type="common">White-rot fungus</name>
    <name type="synonym">Peniophora gigantea</name>
    <dbReference type="NCBI Taxonomy" id="745531"/>
    <lineage>
        <taxon>Eukaryota</taxon>
        <taxon>Fungi</taxon>
        <taxon>Dikarya</taxon>
        <taxon>Basidiomycota</taxon>
        <taxon>Agaricomycotina</taxon>
        <taxon>Agaricomycetes</taxon>
        <taxon>Polyporales</taxon>
        <taxon>Phanerochaetaceae</taxon>
        <taxon>Phlebiopsis</taxon>
    </lineage>
</organism>
<dbReference type="GO" id="GO:0010333">
    <property type="term" value="F:terpene synthase activity"/>
    <property type="evidence" value="ECO:0007669"/>
    <property type="project" value="InterPro"/>
</dbReference>
<comment type="cofactor">
    <cofactor evidence="1 6">
        <name>Mg(2+)</name>
        <dbReference type="ChEBI" id="CHEBI:18420"/>
    </cofactor>
</comment>
<dbReference type="Gene3D" id="1.10.600.10">
    <property type="entry name" value="Farnesyl Diphosphate Synthase"/>
    <property type="match status" value="1"/>
</dbReference>
<name>A0A0C3SCR8_PHLG1</name>
<dbReference type="PANTHER" id="PTHR35201:SF4">
    <property type="entry name" value="BETA-PINACENE SYNTHASE-RELATED"/>
    <property type="match status" value="1"/>
</dbReference>
<evidence type="ECO:0000256" key="5">
    <source>
        <dbReference type="ARBA" id="ARBA00023239"/>
    </source>
</evidence>